<gene>
    <name evidence="2" type="ORF">SPHA_2923</name>
</gene>
<name>A0A812APJ9_ACAPH</name>
<feature type="transmembrane region" description="Helical" evidence="1">
    <location>
        <begin position="109"/>
        <end position="128"/>
    </location>
</feature>
<feature type="transmembrane region" description="Helical" evidence="1">
    <location>
        <begin position="158"/>
        <end position="180"/>
    </location>
</feature>
<keyword evidence="1" id="KW-0472">Membrane</keyword>
<accession>A0A812APJ9</accession>
<sequence>MLFSSYSLASTCVDHLSPFLFPPTVTLLSTSLLLLSIFLSFSFYACLPTHFLFIYSTTMFLFQLLSLPTLTARLTSLPSYISLFTFVLFSPTTPFPLSLALSRSLSLSLALSLTVFNSLYLFSLFLSFSNTPSHFLFLFFLNFIYFVSFVIKSHSPPLQFYCTFSFSSFLPNSAYSSLFFLQLLFSFPVIRLLSFFVFFFSFLFSLRLVSFFLDLFRFLSIPLFTCLPKADKITALRVRTVFFFLLPGLLKPL</sequence>
<comment type="caution">
    <text evidence="2">The sequence shown here is derived from an EMBL/GenBank/DDBJ whole genome shotgun (WGS) entry which is preliminary data.</text>
</comment>
<reference evidence="2" key="1">
    <citation type="submission" date="2021-01" db="EMBL/GenBank/DDBJ databases">
        <authorList>
            <person name="Li R."/>
            <person name="Bekaert M."/>
        </authorList>
    </citation>
    <scope>NUCLEOTIDE SEQUENCE</scope>
    <source>
        <strain evidence="2">Farmed</strain>
    </source>
</reference>
<feature type="transmembrane region" description="Helical" evidence="1">
    <location>
        <begin position="77"/>
        <end position="97"/>
    </location>
</feature>
<proteinExistence type="predicted"/>
<feature type="transmembrane region" description="Helical" evidence="1">
    <location>
        <begin position="134"/>
        <end position="151"/>
    </location>
</feature>
<keyword evidence="1" id="KW-1133">Transmembrane helix</keyword>
<dbReference type="AlphaFoldDB" id="A0A812APJ9"/>
<evidence type="ECO:0000256" key="1">
    <source>
        <dbReference type="SAM" id="Phobius"/>
    </source>
</evidence>
<keyword evidence="3" id="KW-1185">Reference proteome</keyword>
<feature type="transmembrane region" description="Helical" evidence="1">
    <location>
        <begin position="52"/>
        <end position="71"/>
    </location>
</feature>
<keyword evidence="1" id="KW-0812">Transmembrane</keyword>
<organism evidence="2 3">
    <name type="scientific">Acanthosepion pharaonis</name>
    <name type="common">Pharaoh cuttlefish</name>
    <name type="synonym">Sepia pharaonis</name>
    <dbReference type="NCBI Taxonomy" id="158019"/>
    <lineage>
        <taxon>Eukaryota</taxon>
        <taxon>Metazoa</taxon>
        <taxon>Spiralia</taxon>
        <taxon>Lophotrochozoa</taxon>
        <taxon>Mollusca</taxon>
        <taxon>Cephalopoda</taxon>
        <taxon>Coleoidea</taxon>
        <taxon>Decapodiformes</taxon>
        <taxon>Sepiida</taxon>
        <taxon>Sepiina</taxon>
        <taxon>Sepiidae</taxon>
        <taxon>Acanthosepion</taxon>
    </lineage>
</organism>
<dbReference type="EMBL" id="CAHIKZ030000084">
    <property type="protein sequence ID" value="CAE1150351.1"/>
    <property type="molecule type" value="Genomic_DNA"/>
</dbReference>
<protein>
    <submittedName>
        <fullName evidence="2">Uncharacterized protein</fullName>
    </submittedName>
</protein>
<dbReference type="Proteomes" id="UP000597762">
    <property type="component" value="Unassembled WGS sequence"/>
</dbReference>
<evidence type="ECO:0000313" key="2">
    <source>
        <dbReference type="EMBL" id="CAE1150351.1"/>
    </source>
</evidence>
<feature type="transmembrane region" description="Helical" evidence="1">
    <location>
        <begin position="192"/>
        <end position="213"/>
    </location>
</feature>
<evidence type="ECO:0000313" key="3">
    <source>
        <dbReference type="Proteomes" id="UP000597762"/>
    </source>
</evidence>
<feature type="transmembrane region" description="Helical" evidence="1">
    <location>
        <begin position="20"/>
        <end position="45"/>
    </location>
</feature>